<keyword evidence="1" id="KW-0732">Signal</keyword>
<keyword evidence="3" id="KW-1185">Reference proteome</keyword>
<dbReference type="EMBL" id="JACCBM010000001">
    <property type="protein sequence ID" value="NYD72379.1"/>
    <property type="molecule type" value="Genomic_DNA"/>
</dbReference>
<dbReference type="AlphaFoldDB" id="A0A852STW4"/>
<dbReference type="InterPro" id="IPR007253">
    <property type="entry name" value="Cell_wall-bd_2"/>
</dbReference>
<dbReference type="Pfam" id="PF10282">
    <property type="entry name" value="Lactonase"/>
    <property type="match status" value="1"/>
</dbReference>
<dbReference type="SUPFAM" id="SSF63825">
    <property type="entry name" value="YWTD domain"/>
    <property type="match status" value="2"/>
</dbReference>
<name>A0A852STW4_9MICO</name>
<dbReference type="PANTHER" id="PTHR30032">
    <property type="entry name" value="N-ACETYLMURAMOYL-L-ALANINE AMIDASE-RELATED"/>
    <property type="match status" value="1"/>
</dbReference>
<proteinExistence type="predicted"/>
<organism evidence="2 3">
    <name type="scientific">Herbiconiux flava</name>
    <dbReference type="NCBI Taxonomy" id="881268"/>
    <lineage>
        <taxon>Bacteria</taxon>
        <taxon>Bacillati</taxon>
        <taxon>Actinomycetota</taxon>
        <taxon>Actinomycetes</taxon>
        <taxon>Micrococcales</taxon>
        <taxon>Microbacteriaceae</taxon>
        <taxon>Herbiconiux</taxon>
    </lineage>
</organism>
<protein>
    <submittedName>
        <fullName evidence="2">Putative cell wall-binding protein/DNA-binding beta-propeller fold protein YncE</fullName>
    </submittedName>
</protein>
<dbReference type="Pfam" id="PF04122">
    <property type="entry name" value="CW_binding_2"/>
    <property type="match status" value="3"/>
</dbReference>
<dbReference type="Gene3D" id="2.130.10.10">
    <property type="entry name" value="YVTN repeat-like/Quinoprotein amine dehydrogenase"/>
    <property type="match status" value="1"/>
</dbReference>
<dbReference type="InterPro" id="IPR019405">
    <property type="entry name" value="Lactonase_7-beta_prop"/>
</dbReference>
<gene>
    <name evidence="2" type="ORF">BJ984_003537</name>
</gene>
<evidence type="ECO:0000256" key="1">
    <source>
        <dbReference type="SAM" id="SignalP"/>
    </source>
</evidence>
<evidence type="ECO:0000313" key="2">
    <source>
        <dbReference type="EMBL" id="NYD72379.1"/>
    </source>
</evidence>
<evidence type="ECO:0000313" key="3">
    <source>
        <dbReference type="Proteomes" id="UP000549913"/>
    </source>
</evidence>
<dbReference type="GO" id="GO:0003677">
    <property type="term" value="F:DNA binding"/>
    <property type="evidence" value="ECO:0007669"/>
    <property type="project" value="UniProtKB-KW"/>
</dbReference>
<dbReference type="InterPro" id="IPR051922">
    <property type="entry name" value="Bact_Sporulation_Assoc"/>
</dbReference>
<dbReference type="PANTHER" id="PTHR30032:SF8">
    <property type="entry name" value="GERMINATION-SPECIFIC N-ACETYLMURAMOYL-L-ALANINE AMIDASE"/>
    <property type="match status" value="1"/>
</dbReference>
<keyword evidence="2" id="KW-0238">DNA-binding</keyword>
<dbReference type="RefSeq" id="WP_179549155.1">
    <property type="nucleotide sequence ID" value="NZ_BSEW01000002.1"/>
</dbReference>
<dbReference type="Gene3D" id="3.40.50.12090">
    <property type="match status" value="1"/>
</dbReference>
<feature type="signal peptide" evidence="1">
    <location>
        <begin position="1"/>
        <end position="26"/>
    </location>
</feature>
<dbReference type="InterPro" id="IPR015943">
    <property type="entry name" value="WD40/YVTN_repeat-like_dom_sf"/>
</dbReference>
<accession>A0A852STW4</accession>
<dbReference type="Proteomes" id="UP000549913">
    <property type="component" value="Unassembled WGS sequence"/>
</dbReference>
<reference evidence="2 3" key="1">
    <citation type="submission" date="2020-07" db="EMBL/GenBank/DDBJ databases">
        <title>Sequencing the genomes of 1000 actinobacteria strains.</title>
        <authorList>
            <person name="Klenk H.-P."/>
        </authorList>
    </citation>
    <scope>NUCLEOTIDE SEQUENCE [LARGE SCALE GENOMIC DNA]</scope>
    <source>
        <strain evidence="2 3">DSM 26474</strain>
    </source>
</reference>
<sequence length="653" mass="66887">MKPLLRALSFTVVAALLSGAALSAEAAPASASASDDAARSSARFDVLDTVEPGSDELYGLAIDNVVRKAFVLDVRNRMVRAYDVSAGELTPAGTVVVGTTAGWINGLTVNENTHEVYVVDNSSGADELVVVDSASMKVVSRVATGGRGATALAVDEKSHRVFVANVSPSNVSIVDLDDGSNQSIATGVRPRDITVDQATQTAYVANADDSSLDAIKPDGSWTRSQLEGAPSLVRIIDGRLAVAGKAAFGFEIQIFDTATMIRTAVSESFASPMSDLVGDPNRHVVYVVNAAEDTAGIVALRGDNLTTLGAGPVGPTDYFGDMVVDRASHRLVGLQNAVSSKVLLLEPRVSPLPAVDRVGGADRFAVAAGVSRDTFESGAAPVAYVASGEVFADALSGAAAAGLAGGPVLLVTRDGVPTATADELRRLRPGRIVVLGGTAAVSAGVERALGEFGPVSRIGGPDRFAVSAAISAKAFPDGATYAYLASGETFPDALSASPLTGREKGPVLLTQKNALPTAVGTEIGRLKAQYVYVLGGEQAVSAAVVAEVEKQATVIRIDGPDRFAVAAAASKRSFRPHTYTVYVASGQAFPDALAGGPAAIVGGAPVLLVTKDGVPGPVAAELERLAPYRIVLLGGPNAVSETVKTQLESYLPD</sequence>
<comment type="caution">
    <text evidence="2">The sequence shown here is derived from an EMBL/GenBank/DDBJ whole genome shotgun (WGS) entry which is preliminary data.</text>
</comment>
<feature type="chain" id="PRO_5032411498" evidence="1">
    <location>
        <begin position="27"/>
        <end position="653"/>
    </location>
</feature>